<evidence type="ECO:0000313" key="6">
    <source>
        <dbReference type="Proteomes" id="UP000186308"/>
    </source>
</evidence>
<dbReference type="InterPro" id="IPR036318">
    <property type="entry name" value="FAD-bd_PCMH-like_sf"/>
</dbReference>
<dbReference type="SUPFAM" id="SSF55103">
    <property type="entry name" value="FAD-linked oxidases, C-terminal domain"/>
    <property type="match status" value="1"/>
</dbReference>
<dbReference type="Gene3D" id="3.30.70.2740">
    <property type="match status" value="1"/>
</dbReference>
<accession>A0A8G2CLB7</accession>
<dbReference type="InterPro" id="IPR016171">
    <property type="entry name" value="Vanillyl_alc_oxidase_C-sub2"/>
</dbReference>
<dbReference type="OrthoDB" id="9815648at2"/>
<dbReference type="InterPro" id="IPR016167">
    <property type="entry name" value="FAD-bd_PCMH_sub1"/>
</dbReference>
<keyword evidence="6" id="KW-1185">Reference proteome</keyword>
<dbReference type="SUPFAM" id="SSF56176">
    <property type="entry name" value="FAD-binding/transporter-associated domain-like"/>
    <property type="match status" value="1"/>
</dbReference>
<dbReference type="Gene3D" id="3.30.70.2190">
    <property type="match status" value="1"/>
</dbReference>
<dbReference type="InterPro" id="IPR004113">
    <property type="entry name" value="FAD-bd_oxidored_4_C"/>
</dbReference>
<dbReference type="InterPro" id="IPR016164">
    <property type="entry name" value="FAD-linked_Oxase-like_C"/>
</dbReference>
<proteinExistence type="inferred from homology"/>
<sequence>MDALISRLTAALGPAAVLTEPHDIAPYGEDWRGLYRNTPRAVLRPADTAGVAAAVALCAAAGVAIVPQGGNTSMVAGGIPSAPDAEIVLSLARLNRLRSVDRAGLTLVVEAGMTLRAAQLAAEAAGALLPLSISSEGSAQIGGVIATNAGGNNTLRFGNARDLVLGLEVVLPDGAIWHGLRALRKDNTGYALRQLFAGSEGTLGIITAAVLKLSPAPRERATCLVGLASVAAVLDLFARFRDEDDAALYAFEYISGTAMEINLRHMPDGRLPLGQSAAHYALIELATTRRNAALRTTIEAVLGDALEAGLIEDAAIALSEAQRLAFWALREHVSESQKREGASIKNDVSVPVASVPALLDRAATMLAKTYPDARMAAFGHIGDGNIHLNVITTADPEALMADVNAIVADLGGSFSAEHGVGLVKRAAFGQWRDETERGVMRRIKLALDPGGGMGPGKVF</sequence>
<dbReference type="RefSeq" id="WP_029313145.1">
    <property type="nucleotide sequence ID" value="NZ_FTNE01000013.1"/>
</dbReference>
<evidence type="ECO:0000256" key="2">
    <source>
        <dbReference type="ARBA" id="ARBA00022630"/>
    </source>
</evidence>
<dbReference type="Gene3D" id="3.30.465.10">
    <property type="match status" value="1"/>
</dbReference>
<dbReference type="GO" id="GO:0022904">
    <property type="term" value="P:respiratory electron transport chain"/>
    <property type="evidence" value="ECO:0007669"/>
    <property type="project" value="TreeGrafter"/>
</dbReference>
<dbReference type="PANTHER" id="PTHR43716">
    <property type="entry name" value="D-2-HYDROXYGLUTARATE DEHYDROGENASE, MITOCHONDRIAL"/>
    <property type="match status" value="1"/>
</dbReference>
<evidence type="ECO:0000256" key="3">
    <source>
        <dbReference type="ARBA" id="ARBA00022827"/>
    </source>
</evidence>
<dbReference type="EMBL" id="FTNE01000013">
    <property type="protein sequence ID" value="SIQ98538.1"/>
    <property type="molecule type" value="Genomic_DNA"/>
</dbReference>
<dbReference type="InterPro" id="IPR016169">
    <property type="entry name" value="FAD-bd_PCMH_sub2"/>
</dbReference>
<organism evidence="5 6">
    <name type="scientific">Acidiphilium rubrum</name>
    <dbReference type="NCBI Taxonomy" id="526"/>
    <lineage>
        <taxon>Bacteria</taxon>
        <taxon>Pseudomonadati</taxon>
        <taxon>Pseudomonadota</taxon>
        <taxon>Alphaproteobacteria</taxon>
        <taxon>Acetobacterales</taxon>
        <taxon>Acidocellaceae</taxon>
        <taxon>Acidiphilium</taxon>
    </lineage>
</organism>
<dbReference type="GO" id="GO:0071949">
    <property type="term" value="F:FAD binding"/>
    <property type="evidence" value="ECO:0007669"/>
    <property type="project" value="InterPro"/>
</dbReference>
<keyword evidence="3" id="KW-0274">FAD</keyword>
<keyword evidence="2" id="KW-0285">Flavoprotein</keyword>
<dbReference type="InterPro" id="IPR051264">
    <property type="entry name" value="FAD-oxidored/transferase_4"/>
</dbReference>
<dbReference type="PROSITE" id="PS51387">
    <property type="entry name" value="FAD_PCMH"/>
    <property type="match status" value="1"/>
</dbReference>
<gene>
    <name evidence="5" type="ORF">SAMN05421828_1136</name>
</gene>
<reference evidence="5 6" key="1">
    <citation type="submission" date="2017-01" db="EMBL/GenBank/DDBJ databases">
        <authorList>
            <person name="Varghese N."/>
            <person name="Submissions S."/>
        </authorList>
    </citation>
    <scope>NUCLEOTIDE SEQUENCE [LARGE SCALE GENOMIC DNA]</scope>
    <source>
        <strain evidence="5 6">ATCC 35905</strain>
    </source>
</reference>
<dbReference type="PANTHER" id="PTHR43716:SF2">
    <property type="entry name" value="BLL6224 PROTEIN"/>
    <property type="match status" value="1"/>
</dbReference>
<dbReference type="Gene3D" id="3.30.43.10">
    <property type="entry name" value="Uridine Diphospho-n-acetylenolpyruvylglucosamine Reductase, domain 2"/>
    <property type="match status" value="1"/>
</dbReference>
<dbReference type="Pfam" id="PF01565">
    <property type="entry name" value="FAD_binding_4"/>
    <property type="match status" value="1"/>
</dbReference>
<protein>
    <submittedName>
        <fullName evidence="5">FAD/FMN-containing dehydrogenase</fullName>
    </submittedName>
</protein>
<feature type="domain" description="FAD-binding PCMH-type" evidence="4">
    <location>
        <begin position="35"/>
        <end position="216"/>
    </location>
</feature>
<evidence type="ECO:0000259" key="4">
    <source>
        <dbReference type="PROSITE" id="PS51387"/>
    </source>
</evidence>
<dbReference type="GO" id="GO:0003824">
    <property type="term" value="F:catalytic activity"/>
    <property type="evidence" value="ECO:0007669"/>
    <property type="project" value="InterPro"/>
</dbReference>
<evidence type="ECO:0000256" key="1">
    <source>
        <dbReference type="ARBA" id="ARBA00008000"/>
    </source>
</evidence>
<comment type="caution">
    <text evidence="5">The sequence shown here is derived from an EMBL/GenBank/DDBJ whole genome shotgun (WGS) entry which is preliminary data.</text>
</comment>
<dbReference type="InterPro" id="IPR016166">
    <property type="entry name" value="FAD-bd_PCMH"/>
</dbReference>
<name>A0A8G2CLB7_ACIRU</name>
<dbReference type="AlphaFoldDB" id="A0A8G2CLB7"/>
<evidence type="ECO:0000313" key="5">
    <source>
        <dbReference type="EMBL" id="SIQ98538.1"/>
    </source>
</evidence>
<dbReference type="InterPro" id="IPR006094">
    <property type="entry name" value="Oxid_FAD_bind_N"/>
</dbReference>
<dbReference type="Pfam" id="PF02913">
    <property type="entry name" value="FAD-oxidase_C"/>
    <property type="match status" value="1"/>
</dbReference>
<dbReference type="Gene3D" id="1.10.45.10">
    <property type="entry name" value="Vanillyl-alcohol Oxidase, Chain A, domain 4"/>
    <property type="match status" value="1"/>
</dbReference>
<dbReference type="Proteomes" id="UP000186308">
    <property type="component" value="Unassembled WGS sequence"/>
</dbReference>
<comment type="similarity">
    <text evidence="1">Belongs to the FAD-binding oxidoreductase/transferase type 4 family.</text>
</comment>